<accession>A0A7X0LTJ6</accession>
<name>A0A7X0LTJ6_9ACTN</name>
<proteinExistence type="predicted"/>
<gene>
    <name evidence="2" type="ORF">HNQ79_005608</name>
</gene>
<reference evidence="2 3" key="1">
    <citation type="submission" date="2020-08" db="EMBL/GenBank/DDBJ databases">
        <title>Genomic Encyclopedia of Type Strains, Phase IV (KMG-IV): sequencing the most valuable type-strain genomes for metagenomic binning, comparative biology and taxonomic classification.</title>
        <authorList>
            <person name="Goeker M."/>
        </authorList>
    </citation>
    <scope>NUCLEOTIDE SEQUENCE [LARGE SCALE GENOMIC DNA]</scope>
    <source>
        <strain evidence="2 3">DSM 40141</strain>
    </source>
</reference>
<evidence type="ECO:0000313" key="2">
    <source>
        <dbReference type="EMBL" id="MBB6439096.1"/>
    </source>
</evidence>
<comment type="caution">
    <text evidence="2">The sequence shown here is derived from an EMBL/GenBank/DDBJ whole genome shotgun (WGS) entry which is preliminary data.</text>
</comment>
<dbReference type="EMBL" id="JACHEM010000017">
    <property type="protein sequence ID" value="MBB6439096.1"/>
    <property type="molecule type" value="Genomic_DNA"/>
</dbReference>
<dbReference type="InterPro" id="IPR054212">
    <property type="entry name" value="DUF6919"/>
</dbReference>
<organism evidence="2 3">
    <name type="scientific">Streptomyces candidus</name>
    <dbReference type="NCBI Taxonomy" id="67283"/>
    <lineage>
        <taxon>Bacteria</taxon>
        <taxon>Bacillati</taxon>
        <taxon>Actinomycetota</taxon>
        <taxon>Actinomycetes</taxon>
        <taxon>Kitasatosporales</taxon>
        <taxon>Streptomycetaceae</taxon>
        <taxon>Streptomyces</taxon>
    </lineage>
</organism>
<keyword evidence="3" id="KW-1185">Reference proteome</keyword>
<protein>
    <recommendedName>
        <fullName evidence="1">DUF6919 domain-containing protein</fullName>
    </recommendedName>
</protein>
<dbReference type="Proteomes" id="UP000540423">
    <property type="component" value="Unassembled WGS sequence"/>
</dbReference>
<dbReference type="Pfam" id="PF21897">
    <property type="entry name" value="DUF6919"/>
    <property type="match status" value="1"/>
</dbReference>
<feature type="domain" description="DUF6919" evidence="1">
    <location>
        <begin position="12"/>
        <end position="193"/>
    </location>
</feature>
<dbReference type="AlphaFoldDB" id="A0A7X0LTJ6"/>
<evidence type="ECO:0000259" key="1">
    <source>
        <dbReference type="Pfam" id="PF21897"/>
    </source>
</evidence>
<dbReference type="RefSeq" id="WP_185035584.1">
    <property type="nucleotide sequence ID" value="NZ_BNBN01000017.1"/>
</dbReference>
<evidence type="ECO:0000313" key="3">
    <source>
        <dbReference type="Proteomes" id="UP000540423"/>
    </source>
</evidence>
<sequence>MKLRFPWMSSADRRKWAAACTLLDLSHLTAAWLEGTIQSQPGYQPRYGPDDETLPYVPVLASVNRAGFLTGFSQPGLTSADGTWLQAAAVEGVVADSALLEQLTESARRAGLQVILSNLRDGGEDYGPGVVVTFRDGDPFTRVGRALSLQDLDVLWHGVPVARDIVARARQVTVIEPDFGPSTRLWDVLAEAAAHPVGR</sequence>